<accession>A0ABR1WTU8</accession>
<dbReference type="InterPro" id="IPR002889">
    <property type="entry name" value="WSC_carb-bd"/>
</dbReference>
<evidence type="ECO:0000259" key="3">
    <source>
        <dbReference type="PROSITE" id="PS51212"/>
    </source>
</evidence>
<evidence type="ECO:0000313" key="5">
    <source>
        <dbReference type="Proteomes" id="UP001480595"/>
    </source>
</evidence>
<feature type="chain" id="PRO_5047482572" description="WSC domain-containing protein" evidence="2">
    <location>
        <begin position="21"/>
        <end position="250"/>
    </location>
</feature>
<feature type="domain" description="WSC" evidence="3">
    <location>
        <begin position="150"/>
        <end position="246"/>
    </location>
</feature>
<dbReference type="PANTHER" id="PTHR45964:SF9">
    <property type="entry name" value="SULFOTRANSFERASE"/>
    <property type="match status" value="1"/>
</dbReference>
<dbReference type="SMART" id="SM00321">
    <property type="entry name" value="WSC"/>
    <property type="match status" value="2"/>
</dbReference>
<gene>
    <name evidence="4" type="ORF">PG994_001511</name>
</gene>
<protein>
    <recommendedName>
        <fullName evidence="3">WSC domain-containing protein</fullName>
    </recommendedName>
</protein>
<dbReference type="RefSeq" id="XP_066721061.1">
    <property type="nucleotide sequence ID" value="XM_066852920.1"/>
</dbReference>
<dbReference type="GeneID" id="92085983"/>
<dbReference type="EMBL" id="JAQQWL010000002">
    <property type="protein sequence ID" value="KAK8086537.1"/>
    <property type="molecule type" value="Genomic_DNA"/>
</dbReference>
<dbReference type="PROSITE" id="PS51212">
    <property type="entry name" value="WSC"/>
    <property type="match status" value="2"/>
</dbReference>
<reference evidence="4 5" key="1">
    <citation type="submission" date="2023-01" db="EMBL/GenBank/DDBJ databases">
        <title>Analysis of 21 Apiospora genomes using comparative genomics revels a genus with tremendous synthesis potential of carbohydrate active enzymes and secondary metabolites.</title>
        <authorList>
            <person name="Sorensen T."/>
        </authorList>
    </citation>
    <scope>NUCLEOTIDE SEQUENCE [LARGE SCALE GENOMIC DNA]</scope>
    <source>
        <strain evidence="4 5">CBS 135458</strain>
    </source>
</reference>
<dbReference type="Proteomes" id="UP001480595">
    <property type="component" value="Unassembled WGS sequence"/>
</dbReference>
<comment type="caution">
    <text evidence="4">The sequence shown here is derived from an EMBL/GenBank/DDBJ whole genome shotgun (WGS) entry which is preliminary data.</text>
</comment>
<keyword evidence="5" id="KW-1185">Reference proteome</keyword>
<keyword evidence="1" id="KW-0677">Repeat</keyword>
<dbReference type="PANTHER" id="PTHR45964">
    <property type="entry name" value="WSCD FAMILY MEMBER CG9164"/>
    <property type="match status" value="1"/>
</dbReference>
<evidence type="ECO:0000256" key="2">
    <source>
        <dbReference type="SAM" id="SignalP"/>
    </source>
</evidence>
<name>A0ABR1WTU8_9PEZI</name>
<dbReference type="InterPro" id="IPR051589">
    <property type="entry name" value="Sialate-O-sulfotransferase"/>
</dbReference>
<dbReference type="Pfam" id="PF01822">
    <property type="entry name" value="WSC"/>
    <property type="match status" value="2"/>
</dbReference>
<feature type="domain" description="WSC" evidence="3">
    <location>
        <begin position="38"/>
        <end position="133"/>
    </location>
</feature>
<keyword evidence="2" id="KW-0732">Signal</keyword>
<evidence type="ECO:0000313" key="4">
    <source>
        <dbReference type="EMBL" id="KAK8086537.1"/>
    </source>
</evidence>
<evidence type="ECO:0000256" key="1">
    <source>
        <dbReference type="ARBA" id="ARBA00022737"/>
    </source>
</evidence>
<proteinExistence type="predicted"/>
<sequence length="250" mass="26944">MYAAALATLLAGSLAVSAKAVPRPLPGRDIEPRDSWWSPTSDPCWSDGADNVRALNVPGYDPSDINSPLECQKACDTAGYNLAGLELGRECWCGNAIEGANNPVDPSVCNMNCPGDDTESCGGVLALSMFYKGNYDPINGPPTPEPEWRGYWNPTCYADMDKNHRLLPDHPSGYMDHRQMTVENCIDACSLGSYTYAGLEYGSECWCSNMMPNYDPVDMAECDMGCTGDAAAVCGGVSRILVYTQSDTSK</sequence>
<feature type="signal peptide" evidence="2">
    <location>
        <begin position="1"/>
        <end position="20"/>
    </location>
</feature>
<organism evidence="4 5">
    <name type="scientific">Apiospora phragmitis</name>
    <dbReference type="NCBI Taxonomy" id="2905665"/>
    <lineage>
        <taxon>Eukaryota</taxon>
        <taxon>Fungi</taxon>
        <taxon>Dikarya</taxon>
        <taxon>Ascomycota</taxon>
        <taxon>Pezizomycotina</taxon>
        <taxon>Sordariomycetes</taxon>
        <taxon>Xylariomycetidae</taxon>
        <taxon>Amphisphaeriales</taxon>
        <taxon>Apiosporaceae</taxon>
        <taxon>Apiospora</taxon>
    </lineage>
</organism>